<evidence type="ECO:0000256" key="1">
    <source>
        <dbReference type="SAM" id="MobiDB-lite"/>
    </source>
</evidence>
<dbReference type="Proteomes" id="UP001054821">
    <property type="component" value="Chromosome 1"/>
</dbReference>
<evidence type="ECO:0000313" key="2">
    <source>
        <dbReference type="EMBL" id="KAI5350488.1"/>
    </source>
</evidence>
<comment type="caution">
    <text evidence="2">The sequence shown here is derived from an EMBL/GenBank/DDBJ whole genome shotgun (WGS) entry which is preliminary data.</text>
</comment>
<protein>
    <submittedName>
        <fullName evidence="2">Uncharacterized protein</fullName>
    </submittedName>
</protein>
<gene>
    <name evidence="2" type="ORF">L3X38_003379</name>
</gene>
<feature type="region of interest" description="Disordered" evidence="1">
    <location>
        <begin position="72"/>
        <end position="139"/>
    </location>
</feature>
<dbReference type="EMBL" id="JAJFAZ020000001">
    <property type="protein sequence ID" value="KAI5350488.1"/>
    <property type="molecule type" value="Genomic_DNA"/>
</dbReference>
<sequence>MSLRGARVFSKIDLRSGYHQDWIRGLESLTANKCRESSGGEYLRTQVAYVGPVPSTFRVTGLDNTQSIRAANWQDSGDYSQPDPLAGLDDTKSTRAENPGRSRDTKSIRAKNPSRSRDTKSLRAANPGTHGPSIPKTREANVKCTDKLRVNWMSVDIDITEGNNHNWNLWGLPDLRGRVAARIEAISPRLVRIAARPAKIDSYRLRPGKKRYLRGLRRGYRQY</sequence>
<reference evidence="2 3" key="1">
    <citation type="journal article" date="2022" name="G3 (Bethesda)">
        <title>Whole-genome sequence and methylome profiling of the almond [Prunus dulcis (Mill.) D.A. Webb] cultivar 'Nonpareil'.</title>
        <authorList>
            <person name="D'Amico-Willman K.M."/>
            <person name="Ouma W.Z."/>
            <person name="Meulia T."/>
            <person name="Sideli G.M."/>
            <person name="Gradziel T.M."/>
            <person name="Fresnedo-Ramirez J."/>
        </authorList>
    </citation>
    <scope>NUCLEOTIDE SEQUENCE [LARGE SCALE GENOMIC DNA]</scope>
    <source>
        <strain evidence="2">Clone GOH B32 T37-40</strain>
    </source>
</reference>
<keyword evidence="3" id="KW-1185">Reference proteome</keyword>
<evidence type="ECO:0000313" key="3">
    <source>
        <dbReference type="Proteomes" id="UP001054821"/>
    </source>
</evidence>
<proteinExistence type="predicted"/>
<feature type="compositionally biased region" description="Basic and acidic residues" evidence="1">
    <location>
        <begin position="89"/>
        <end position="107"/>
    </location>
</feature>
<dbReference type="AlphaFoldDB" id="A0AAD4ZLW7"/>
<name>A0AAD4ZLW7_PRUDU</name>
<organism evidence="2 3">
    <name type="scientific">Prunus dulcis</name>
    <name type="common">Almond</name>
    <name type="synonym">Amygdalus dulcis</name>
    <dbReference type="NCBI Taxonomy" id="3755"/>
    <lineage>
        <taxon>Eukaryota</taxon>
        <taxon>Viridiplantae</taxon>
        <taxon>Streptophyta</taxon>
        <taxon>Embryophyta</taxon>
        <taxon>Tracheophyta</taxon>
        <taxon>Spermatophyta</taxon>
        <taxon>Magnoliopsida</taxon>
        <taxon>eudicotyledons</taxon>
        <taxon>Gunneridae</taxon>
        <taxon>Pentapetalae</taxon>
        <taxon>rosids</taxon>
        <taxon>fabids</taxon>
        <taxon>Rosales</taxon>
        <taxon>Rosaceae</taxon>
        <taxon>Amygdaloideae</taxon>
        <taxon>Amygdaleae</taxon>
        <taxon>Prunus</taxon>
    </lineage>
</organism>
<accession>A0AAD4ZLW7</accession>